<proteinExistence type="predicted"/>
<name>A0A9Q8SWS5_9PEZI</name>
<feature type="region of interest" description="Disordered" evidence="1">
    <location>
        <begin position="1"/>
        <end position="22"/>
    </location>
</feature>
<keyword evidence="3" id="KW-1185">Reference proteome</keyword>
<dbReference type="Proteomes" id="UP000830671">
    <property type="component" value="Chromosome 5"/>
</dbReference>
<protein>
    <submittedName>
        <fullName evidence="2">Uncharacterized protein</fullName>
    </submittedName>
</protein>
<evidence type="ECO:0000313" key="2">
    <source>
        <dbReference type="EMBL" id="UQC85034.1"/>
    </source>
</evidence>
<dbReference type="KEGG" id="clup:CLUP02_10530"/>
<evidence type="ECO:0000313" key="3">
    <source>
        <dbReference type="Proteomes" id="UP000830671"/>
    </source>
</evidence>
<dbReference type="AlphaFoldDB" id="A0A9Q8SWS5"/>
<evidence type="ECO:0000256" key="1">
    <source>
        <dbReference type="SAM" id="MobiDB-lite"/>
    </source>
</evidence>
<sequence length="93" mass="10823">MYIDDKELQRLQNNNNNKRKSAAESIAMAEIASSVYGRNDDTHNLLETKMFPQRRTSTTLLRALSPERVHRYLTTYHPLSSPLLIRKGWGMNF</sequence>
<accession>A0A9Q8SWS5</accession>
<dbReference type="GeneID" id="73344516"/>
<dbReference type="EMBL" id="CP019477">
    <property type="protein sequence ID" value="UQC85034.1"/>
    <property type="molecule type" value="Genomic_DNA"/>
</dbReference>
<reference evidence="2" key="1">
    <citation type="journal article" date="2021" name="Mol. Plant Microbe Interact.">
        <title>Complete Genome Sequence of the Plant-Pathogenic Fungus Colletotrichum lupini.</title>
        <authorList>
            <person name="Baroncelli R."/>
            <person name="Pensec F."/>
            <person name="Da Lio D."/>
            <person name="Boufleur T."/>
            <person name="Vicente I."/>
            <person name="Sarrocco S."/>
            <person name="Picot A."/>
            <person name="Baraldi E."/>
            <person name="Sukno S."/>
            <person name="Thon M."/>
            <person name="Le Floch G."/>
        </authorList>
    </citation>
    <scope>NUCLEOTIDE SEQUENCE</scope>
    <source>
        <strain evidence="2">IMI 504893</strain>
    </source>
</reference>
<dbReference type="RefSeq" id="XP_049146651.1">
    <property type="nucleotide sequence ID" value="XM_049289506.1"/>
</dbReference>
<gene>
    <name evidence="2" type="ORF">CLUP02_10530</name>
</gene>
<organism evidence="2 3">
    <name type="scientific">Colletotrichum lupini</name>
    <dbReference type="NCBI Taxonomy" id="145971"/>
    <lineage>
        <taxon>Eukaryota</taxon>
        <taxon>Fungi</taxon>
        <taxon>Dikarya</taxon>
        <taxon>Ascomycota</taxon>
        <taxon>Pezizomycotina</taxon>
        <taxon>Sordariomycetes</taxon>
        <taxon>Hypocreomycetidae</taxon>
        <taxon>Glomerellales</taxon>
        <taxon>Glomerellaceae</taxon>
        <taxon>Colletotrichum</taxon>
        <taxon>Colletotrichum acutatum species complex</taxon>
    </lineage>
</organism>